<proteinExistence type="predicted"/>
<evidence type="ECO:0000313" key="1">
    <source>
        <dbReference type="EMBL" id="HAR55486.1"/>
    </source>
</evidence>
<dbReference type="EMBL" id="DMUP01000041">
    <property type="protein sequence ID" value="HAR55486.1"/>
    <property type="molecule type" value="Genomic_DNA"/>
</dbReference>
<sequence length="167" mass="19903">MALLMWTWADPAPVHELIRLVEPAQPDWHQLEEQFPDCPVTTELKLWVCEIEQKIWLLHQGENKHWWLSSIDMNKPTTQPPPINIGLKPFGYGTQQGYQYWLFIEPVGRVAMRRQLEFRLSQLKRQRLSVNSSHELIHLPALNSLLSLYNYSQWTVLIWLKHQQDKR</sequence>
<comment type="caution">
    <text evidence="1">The sequence shown here is derived from an EMBL/GenBank/DDBJ whole genome shotgun (WGS) entry which is preliminary data.</text>
</comment>
<dbReference type="Proteomes" id="UP000262878">
    <property type="component" value="Unassembled WGS sequence"/>
</dbReference>
<dbReference type="RefSeq" id="WP_040487724.1">
    <property type="nucleotide sequence ID" value="NZ_DAIRLQ010000003.1"/>
</dbReference>
<dbReference type="STRING" id="314276.OS145_12729"/>
<evidence type="ECO:0000313" key="2">
    <source>
        <dbReference type="Proteomes" id="UP000262878"/>
    </source>
</evidence>
<organism evidence="1 2">
    <name type="scientific">Idiomarina baltica</name>
    <dbReference type="NCBI Taxonomy" id="190892"/>
    <lineage>
        <taxon>Bacteria</taxon>
        <taxon>Pseudomonadati</taxon>
        <taxon>Pseudomonadota</taxon>
        <taxon>Gammaproteobacteria</taxon>
        <taxon>Alteromonadales</taxon>
        <taxon>Idiomarinaceae</taxon>
        <taxon>Idiomarina</taxon>
    </lineage>
</organism>
<accession>A0A348WLS4</accession>
<dbReference type="AlphaFoldDB" id="A0A348WLS4"/>
<protein>
    <submittedName>
        <fullName evidence="1">Uncharacterized protein</fullName>
    </submittedName>
</protein>
<reference evidence="1 2" key="1">
    <citation type="journal article" date="2018" name="Nat. Biotechnol.">
        <title>A standardized bacterial taxonomy based on genome phylogeny substantially revises the tree of life.</title>
        <authorList>
            <person name="Parks D.H."/>
            <person name="Chuvochina M."/>
            <person name="Waite D.W."/>
            <person name="Rinke C."/>
            <person name="Skarshewski A."/>
            <person name="Chaumeil P.A."/>
            <person name="Hugenholtz P."/>
        </authorList>
    </citation>
    <scope>NUCLEOTIDE SEQUENCE [LARGE SCALE GENOMIC DNA]</scope>
    <source>
        <strain evidence="1">UBA9360</strain>
    </source>
</reference>
<name>A0A348WLS4_9GAMM</name>
<gene>
    <name evidence="1" type="ORF">DCR58_01730</name>
</gene>